<dbReference type="InterPro" id="IPR037185">
    <property type="entry name" value="EmrE-like"/>
</dbReference>
<evidence type="ECO:0000313" key="11">
    <source>
        <dbReference type="EMBL" id="NMO02239.1"/>
    </source>
</evidence>
<organism evidence="11 12">
    <name type="scientific">Gordonia asplenii</name>
    <dbReference type="NCBI Taxonomy" id="2725283"/>
    <lineage>
        <taxon>Bacteria</taxon>
        <taxon>Bacillati</taxon>
        <taxon>Actinomycetota</taxon>
        <taxon>Actinomycetes</taxon>
        <taxon>Mycobacteriales</taxon>
        <taxon>Gordoniaceae</taxon>
        <taxon>Gordonia</taxon>
    </lineage>
</organism>
<dbReference type="PANTHER" id="PTHR30561:SF1">
    <property type="entry name" value="MULTIDRUG TRANSPORTER EMRE"/>
    <property type="match status" value="1"/>
</dbReference>
<protein>
    <submittedName>
        <fullName evidence="11">QacE family quaternary ammonium compound efflux SMR transporter</fullName>
    </submittedName>
</protein>
<dbReference type="GO" id="GO:0015297">
    <property type="term" value="F:antiporter activity"/>
    <property type="evidence" value="ECO:0007669"/>
    <property type="project" value="TreeGrafter"/>
</dbReference>
<comment type="subcellular location">
    <subcellularLocation>
        <location evidence="1 9">Cell membrane</location>
        <topology evidence="1 9">Multi-pass membrane protein</topology>
    </subcellularLocation>
</comment>
<keyword evidence="5 9" id="KW-0812">Transmembrane</keyword>
<keyword evidence="7 10" id="KW-0472">Membrane</keyword>
<dbReference type="GO" id="GO:0046677">
    <property type="term" value="P:response to antibiotic"/>
    <property type="evidence" value="ECO:0007669"/>
    <property type="project" value="UniProtKB-KW"/>
</dbReference>
<keyword evidence="3" id="KW-0813">Transport</keyword>
<evidence type="ECO:0000256" key="8">
    <source>
        <dbReference type="ARBA" id="ARBA00023251"/>
    </source>
</evidence>
<proteinExistence type="inferred from homology"/>
<dbReference type="RefSeq" id="WP_170194741.1">
    <property type="nucleotide sequence ID" value="NZ_JABBNB010000012.1"/>
</dbReference>
<dbReference type="GO" id="GO:0015199">
    <property type="term" value="F:amino-acid betaine transmembrane transporter activity"/>
    <property type="evidence" value="ECO:0007669"/>
    <property type="project" value="TreeGrafter"/>
</dbReference>
<evidence type="ECO:0000256" key="7">
    <source>
        <dbReference type="ARBA" id="ARBA00023136"/>
    </source>
</evidence>
<reference evidence="11 12" key="1">
    <citation type="submission" date="2020-04" db="EMBL/GenBank/DDBJ databases">
        <title>Gordonia sp. nov. TBRC 11910.</title>
        <authorList>
            <person name="Suriyachadkun C."/>
        </authorList>
    </citation>
    <scope>NUCLEOTIDE SEQUENCE [LARGE SCALE GENOMIC DNA]</scope>
    <source>
        <strain evidence="11 12">TBRC 11910</strain>
    </source>
</reference>
<evidence type="ECO:0000256" key="6">
    <source>
        <dbReference type="ARBA" id="ARBA00022989"/>
    </source>
</evidence>
<name>A0A848KVE4_9ACTN</name>
<dbReference type="AlphaFoldDB" id="A0A848KVE4"/>
<keyword evidence="8" id="KW-0046">Antibiotic resistance</keyword>
<evidence type="ECO:0000256" key="1">
    <source>
        <dbReference type="ARBA" id="ARBA00004651"/>
    </source>
</evidence>
<dbReference type="SUPFAM" id="SSF103481">
    <property type="entry name" value="Multidrug resistance efflux transporter EmrE"/>
    <property type="match status" value="1"/>
</dbReference>
<dbReference type="InterPro" id="IPR000390">
    <property type="entry name" value="Small_drug/metabolite_transptr"/>
</dbReference>
<dbReference type="Proteomes" id="UP000550729">
    <property type="component" value="Unassembled WGS sequence"/>
</dbReference>
<evidence type="ECO:0000256" key="4">
    <source>
        <dbReference type="ARBA" id="ARBA00022475"/>
    </source>
</evidence>
<dbReference type="GO" id="GO:0015220">
    <property type="term" value="F:choline transmembrane transporter activity"/>
    <property type="evidence" value="ECO:0007669"/>
    <property type="project" value="TreeGrafter"/>
</dbReference>
<dbReference type="GO" id="GO:0005886">
    <property type="term" value="C:plasma membrane"/>
    <property type="evidence" value="ECO:0007669"/>
    <property type="project" value="UniProtKB-SubCell"/>
</dbReference>
<dbReference type="EMBL" id="JABBNB010000012">
    <property type="protein sequence ID" value="NMO02239.1"/>
    <property type="molecule type" value="Genomic_DNA"/>
</dbReference>
<feature type="transmembrane region" description="Helical" evidence="10">
    <location>
        <begin position="31"/>
        <end position="50"/>
    </location>
</feature>
<comment type="similarity">
    <text evidence="2">Belongs to the drug/metabolite transporter (DMT) superfamily. Small multidrug resistance (SMR) (TC 2.A.7.1) family. Mmr subfamily.</text>
</comment>
<feature type="transmembrane region" description="Helical" evidence="10">
    <location>
        <begin position="57"/>
        <end position="79"/>
    </location>
</feature>
<keyword evidence="12" id="KW-1185">Reference proteome</keyword>
<evidence type="ECO:0000256" key="2">
    <source>
        <dbReference type="ARBA" id="ARBA00007822"/>
    </source>
</evidence>
<dbReference type="GO" id="GO:0031460">
    <property type="term" value="P:glycine betaine transport"/>
    <property type="evidence" value="ECO:0007669"/>
    <property type="project" value="TreeGrafter"/>
</dbReference>
<keyword evidence="6 10" id="KW-1133">Transmembrane helix</keyword>
<gene>
    <name evidence="11" type="ORF">HH308_13555</name>
</gene>
<evidence type="ECO:0000256" key="9">
    <source>
        <dbReference type="RuleBase" id="RU003942"/>
    </source>
</evidence>
<evidence type="ECO:0000313" key="12">
    <source>
        <dbReference type="Proteomes" id="UP000550729"/>
    </source>
</evidence>
<dbReference type="PANTHER" id="PTHR30561">
    <property type="entry name" value="SMR FAMILY PROTON-DEPENDENT DRUG EFFLUX TRANSPORTER SUGE"/>
    <property type="match status" value="1"/>
</dbReference>
<dbReference type="Pfam" id="PF00893">
    <property type="entry name" value="Multi_Drug_Res"/>
    <property type="match status" value="1"/>
</dbReference>
<evidence type="ECO:0000256" key="5">
    <source>
        <dbReference type="ARBA" id="ARBA00022692"/>
    </source>
</evidence>
<sequence>MTWVWLIAAIVAELVATLCLRASDGYRRRRWLIGTIVGYPLAFVLVARALRAGLPIGVAYGIWVAAGVALVAIAAHLIWRDPLTPRMLGGVAVVAAGVILVEMG</sequence>
<evidence type="ECO:0000256" key="3">
    <source>
        <dbReference type="ARBA" id="ARBA00022448"/>
    </source>
</evidence>
<comment type="caution">
    <text evidence="11">The sequence shown here is derived from an EMBL/GenBank/DDBJ whole genome shotgun (WGS) entry which is preliminary data.</text>
</comment>
<dbReference type="Gene3D" id="1.10.3730.20">
    <property type="match status" value="1"/>
</dbReference>
<accession>A0A848KVE4</accession>
<dbReference type="InterPro" id="IPR045324">
    <property type="entry name" value="Small_multidrug_res"/>
</dbReference>
<evidence type="ECO:0000256" key="10">
    <source>
        <dbReference type="SAM" id="Phobius"/>
    </source>
</evidence>
<keyword evidence="4" id="KW-1003">Cell membrane</keyword>